<evidence type="ECO:0000313" key="2">
    <source>
        <dbReference type="EMBL" id="OKH26793.1"/>
    </source>
</evidence>
<dbReference type="AlphaFoldDB" id="A0A1U7HT73"/>
<sequence>MAVDDRKRRIMEHLAMSSDGMKFLSPKKSPVTPATSAPPPPPPIPTPTPAPVPSTAKAGDRKKRIMDHIARSSADFGDFSLDEKERKMQILEHLRKSIS</sequence>
<dbReference type="OrthoDB" id="428597at2"/>
<proteinExistence type="predicted"/>
<reference evidence="2 3" key="1">
    <citation type="submission" date="2016-11" db="EMBL/GenBank/DDBJ databases">
        <title>Draft Genome Sequences of Nine Cyanobacterial Strains from Diverse Habitats.</title>
        <authorList>
            <person name="Zhu T."/>
            <person name="Hou S."/>
            <person name="Lu X."/>
            <person name="Hess W.R."/>
        </authorList>
    </citation>
    <scope>NUCLEOTIDE SEQUENCE [LARGE SCALE GENOMIC DNA]</scope>
    <source>
        <strain evidence="2 3">NIES-593</strain>
    </source>
</reference>
<protein>
    <submittedName>
        <fullName evidence="2">Uncharacterized protein</fullName>
    </submittedName>
</protein>
<accession>A0A1U7HT73</accession>
<comment type="caution">
    <text evidence="2">The sequence shown here is derived from an EMBL/GenBank/DDBJ whole genome shotgun (WGS) entry which is preliminary data.</text>
</comment>
<evidence type="ECO:0000313" key="3">
    <source>
        <dbReference type="Proteomes" id="UP000186868"/>
    </source>
</evidence>
<keyword evidence="3" id="KW-1185">Reference proteome</keyword>
<dbReference type="RefSeq" id="WP_073597923.1">
    <property type="nucleotide sequence ID" value="NZ_MRCB01000001.1"/>
</dbReference>
<feature type="compositionally biased region" description="Pro residues" evidence="1">
    <location>
        <begin position="36"/>
        <end position="52"/>
    </location>
</feature>
<dbReference type="Proteomes" id="UP000186868">
    <property type="component" value="Unassembled WGS sequence"/>
</dbReference>
<gene>
    <name evidence="2" type="ORF">NIES593_01755</name>
</gene>
<feature type="region of interest" description="Disordered" evidence="1">
    <location>
        <begin position="16"/>
        <end position="62"/>
    </location>
</feature>
<organism evidence="2 3">
    <name type="scientific">Hydrococcus rivularis NIES-593</name>
    <dbReference type="NCBI Taxonomy" id="1921803"/>
    <lineage>
        <taxon>Bacteria</taxon>
        <taxon>Bacillati</taxon>
        <taxon>Cyanobacteriota</taxon>
        <taxon>Cyanophyceae</taxon>
        <taxon>Pleurocapsales</taxon>
        <taxon>Hydrococcaceae</taxon>
        <taxon>Hydrococcus</taxon>
    </lineage>
</organism>
<name>A0A1U7HT73_9CYAN</name>
<dbReference type="EMBL" id="MRCB01000001">
    <property type="protein sequence ID" value="OKH26793.1"/>
    <property type="molecule type" value="Genomic_DNA"/>
</dbReference>
<evidence type="ECO:0000256" key="1">
    <source>
        <dbReference type="SAM" id="MobiDB-lite"/>
    </source>
</evidence>